<dbReference type="InterPro" id="IPR036681">
    <property type="entry name" value="PgpA-like_sf"/>
</dbReference>
<evidence type="ECO:0000259" key="3">
    <source>
        <dbReference type="Pfam" id="PF04608"/>
    </source>
</evidence>
<dbReference type="PANTHER" id="PTHR36305:SF1">
    <property type="entry name" value="PHOSPHATIDYLGLYCEROPHOSPHATASE A"/>
    <property type="match status" value="1"/>
</dbReference>
<keyword evidence="5" id="KW-1185">Reference proteome</keyword>
<keyword evidence="1" id="KW-0997">Cell inner membrane</keyword>
<dbReference type="CDD" id="cd06971">
    <property type="entry name" value="PgpA"/>
    <property type="match status" value="1"/>
</dbReference>
<dbReference type="PIRSF" id="PIRSF006162">
    <property type="entry name" value="PgpA"/>
    <property type="match status" value="1"/>
</dbReference>
<dbReference type="EMBL" id="JACYTR010000006">
    <property type="protein sequence ID" value="MBD8525041.1"/>
    <property type="molecule type" value="Genomic_DNA"/>
</dbReference>
<protein>
    <recommendedName>
        <fullName evidence="1">Phosphatidylglycerophosphatase A</fullName>
        <ecNumber evidence="1">3.1.3.27</ecNumber>
    </recommendedName>
    <alternativeName>
        <fullName evidence="1">Phosphatidylglycerolphosphate phosphatase A</fullName>
    </alternativeName>
</protein>
<dbReference type="GO" id="GO:0005886">
    <property type="term" value="C:plasma membrane"/>
    <property type="evidence" value="ECO:0007669"/>
    <property type="project" value="UniProtKB-SubCell"/>
</dbReference>
<dbReference type="SUPFAM" id="SSF101307">
    <property type="entry name" value="YutG-like"/>
    <property type="match status" value="1"/>
</dbReference>
<dbReference type="Pfam" id="PF04608">
    <property type="entry name" value="PgpA"/>
    <property type="match status" value="1"/>
</dbReference>
<evidence type="ECO:0000256" key="2">
    <source>
        <dbReference type="SAM" id="Phobius"/>
    </source>
</evidence>
<comment type="cofactor">
    <cofactor evidence="1">
        <name>Mg(2+)</name>
        <dbReference type="ChEBI" id="CHEBI:18420"/>
    </cofactor>
</comment>
<name>A0AAW3ZKS7_9GAMM</name>
<dbReference type="Proteomes" id="UP000613768">
    <property type="component" value="Unassembled WGS sequence"/>
</dbReference>
<keyword evidence="1" id="KW-0442">Lipid degradation</keyword>
<dbReference type="GO" id="GO:0046872">
    <property type="term" value="F:metal ion binding"/>
    <property type="evidence" value="ECO:0007669"/>
    <property type="project" value="UniProtKB-KW"/>
</dbReference>
<sequence>MSAVPRNTAFWIASGFGAGLAPKAPGTVGSLVALLPWLALRELSWLPYLLLVATVFLLGVWSAQKVIDGLGAEDPGLVVIDEWVGLWLALFILPLGWIWVLAGFVVFRAFDILKPWPVGWADRRLKGGLGTMVDDALAGVMAWLCLHAVNWGWSALT</sequence>
<dbReference type="GO" id="GO:0009395">
    <property type="term" value="P:phospholipid catabolic process"/>
    <property type="evidence" value="ECO:0007669"/>
    <property type="project" value="UniProtKB-KW"/>
</dbReference>
<evidence type="ECO:0000313" key="4">
    <source>
        <dbReference type="EMBL" id="MBD8525041.1"/>
    </source>
</evidence>
<evidence type="ECO:0000256" key="1">
    <source>
        <dbReference type="PIRNR" id="PIRNR006162"/>
    </source>
</evidence>
<keyword evidence="2" id="KW-1133">Transmembrane helix</keyword>
<keyword evidence="1" id="KW-1208">Phospholipid metabolism</keyword>
<comment type="caution">
    <text evidence="4">The sequence shown here is derived from an EMBL/GenBank/DDBJ whole genome shotgun (WGS) entry which is preliminary data.</text>
</comment>
<keyword evidence="1" id="KW-1003">Cell membrane</keyword>
<dbReference type="InterPro" id="IPR007686">
    <property type="entry name" value="YutG/PgpA"/>
</dbReference>
<keyword evidence="1" id="KW-0595">Phospholipid degradation</keyword>
<keyword evidence="1" id="KW-0479">Metal-binding</keyword>
<comment type="pathway">
    <text evidence="1">Phospholipid metabolism; phosphatidylglycerol biosynthesis; phosphatidylglycerol from CDP-diacylglycerol: step 2/2.</text>
</comment>
<comment type="subcellular location">
    <subcellularLocation>
        <location evidence="1">Cell inner membrane</location>
        <topology evidence="1">Multi-pass membrane protein</topology>
    </subcellularLocation>
</comment>
<comment type="function">
    <text evidence="1">Lipid phosphatase which dephosphorylates phosphatidylglycerophosphate (PGP) to phosphatidylglycerol (PG).</text>
</comment>
<keyword evidence="1" id="KW-0378">Hydrolase</keyword>
<feature type="transmembrane region" description="Helical" evidence="2">
    <location>
        <begin position="84"/>
        <end position="107"/>
    </location>
</feature>
<reference evidence="4 5" key="1">
    <citation type="submission" date="2020-09" db="EMBL/GenBank/DDBJ databases">
        <title>Pseudoxanthomonas sp. CAU 1598 isolated from sand of Yaerae Beach.</title>
        <authorList>
            <person name="Kim W."/>
        </authorList>
    </citation>
    <scope>NUCLEOTIDE SEQUENCE [LARGE SCALE GENOMIC DNA]</scope>
    <source>
        <strain evidence="4 5">CAU 1598</strain>
    </source>
</reference>
<proteinExistence type="predicted"/>
<keyword evidence="1" id="KW-0443">Lipid metabolism</keyword>
<dbReference type="PANTHER" id="PTHR36305">
    <property type="entry name" value="PHOSPHATIDYLGLYCEROPHOSPHATASE A"/>
    <property type="match status" value="1"/>
</dbReference>
<comment type="catalytic activity">
    <reaction evidence="1">
        <text>a 1,2-diacyl-sn-glycero-3-phospho-(1'-sn-glycero-3'-phosphate) + H2O = a 1,2-diacyl-sn-glycero-3-phospho-(1'-sn-glycerol) + phosphate</text>
        <dbReference type="Rhea" id="RHEA:33751"/>
        <dbReference type="ChEBI" id="CHEBI:15377"/>
        <dbReference type="ChEBI" id="CHEBI:43474"/>
        <dbReference type="ChEBI" id="CHEBI:60110"/>
        <dbReference type="ChEBI" id="CHEBI:64716"/>
        <dbReference type="EC" id="3.1.3.27"/>
    </reaction>
</comment>
<dbReference type="EC" id="3.1.3.27" evidence="1"/>
<dbReference type="GO" id="GO:0008962">
    <property type="term" value="F:phosphatidylglycerophosphatase activity"/>
    <property type="evidence" value="ECO:0007669"/>
    <property type="project" value="UniProtKB-EC"/>
</dbReference>
<feature type="domain" description="YutG/PgpA" evidence="3">
    <location>
        <begin position="11"/>
        <end position="149"/>
    </location>
</feature>
<dbReference type="RefSeq" id="WP_192028388.1">
    <property type="nucleotide sequence ID" value="NZ_JACYTR010000006.1"/>
</dbReference>
<feature type="transmembrane region" description="Helical" evidence="2">
    <location>
        <begin position="45"/>
        <end position="64"/>
    </location>
</feature>
<feature type="transmembrane region" description="Helical" evidence="2">
    <location>
        <begin position="20"/>
        <end position="38"/>
    </location>
</feature>
<organism evidence="4 5">
    <name type="scientific">Pseudomarimonas arenosa</name>
    <dbReference type="NCBI Taxonomy" id="2774145"/>
    <lineage>
        <taxon>Bacteria</taxon>
        <taxon>Pseudomonadati</taxon>
        <taxon>Pseudomonadota</taxon>
        <taxon>Gammaproteobacteria</taxon>
        <taxon>Lysobacterales</taxon>
        <taxon>Lysobacteraceae</taxon>
        <taxon>Pseudomarimonas</taxon>
    </lineage>
</organism>
<dbReference type="AlphaFoldDB" id="A0AAW3ZKS7"/>
<accession>A0AAW3ZKS7</accession>
<dbReference type="InterPro" id="IPR026037">
    <property type="entry name" value="PgpA"/>
</dbReference>
<gene>
    <name evidence="4" type="ORF">IFO71_04730</name>
</gene>
<keyword evidence="1" id="KW-0460">Magnesium</keyword>
<evidence type="ECO:0000313" key="5">
    <source>
        <dbReference type="Proteomes" id="UP000613768"/>
    </source>
</evidence>
<keyword evidence="1 2" id="KW-0812">Transmembrane</keyword>
<keyword evidence="1 2" id="KW-0472">Membrane</keyword>